<dbReference type="AlphaFoldDB" id="A0A853G4B2"/>
<dbReference type="EMBL" id="JACCEM010000004">
    <property type="protein sequence ID" value="NYT49386.1"/>
    <property type="molecule type" value="Genomic_DNA"/>
</dbReference>
<proteinExistence type="predicted"/>
<protein>
    <submittedName>
        <fullName evidence="2">AzlD domain-containing protein</fullName>
    </submittedName>
</protein>
<keyword evidence="1" id="KW-0472">Membrane</keyword>
<reference evidence="2 3" key="1">
    <citation type="submission" date="2020-07" db="EMBL/GenBank/DDBJ databases">
        <title>Taxonomic revisions and descriptions of new bacterial species based on genomic comparisons in the high-G+C-content subgroup of the family Alcaligenaceae.</title>
        <authorList>
            <person name="Szabo A."/>
            <person name="Felfoldi T."/>
        </authorList>
    </citation>
    <scope>NUCLEOTIDE SEQUENCE [LARGE SCALE GENOMIC DNA]</scope>
    <source>
        <strain evidence="2 3">LMG 24012</strain>
    </source>
</reference>
<dbReference type="RefSeq" id="WP_180154684.1">
    <property type="nucleotide sequence ID" value="NZ_JACCEM010000004.1"/>
</dbReference>
<sequence>MTGNLEYDLYIIGVIAALTVCSIITRSGYYVFGDYLPLSDSVRRALRYAPTAALVGIIVPDLIPLGDPDGGASLLKLAAALVAVGLYWRTKSTLLVIVGGMVAYWILRALFVS</sequence>
<feature type="transmembrane region" description="Helical" evidence="1">
    <location>
        <begin position="7"/>
        <end position="25"/>
    </location>
</feature>
<keyword evidence="3" id="KW-1185">Reference proteome</keyword>
<evidence type="ECO:0000313" key="2">
    <source>
        <dbReference type="EMBL" id="NYT49386.1"/>
    </source>
</evidence>
<dbReference type="InterPro" id="IPR008407">
    <property type="entry name" value="Brnchd-chn_aa_trnsp_AzlD"/>
</dbReference>
<comment type="caution">
    <text evidence="2">The sequence shown here is derived from an EMBL/GenBank/DDBJ whole genome shotgun (WGS) entry which is preliminary data.</text>
</comment>
<accession>A0A853G4B2</accession>
<evidence type="ECO:0000256" key="1">
    <source>
        <dbReference type="SAM" id="Phobius"/>
    </source>
</evidence>
<keyword evidence="1" id="KW-0812">Transmembrane</keyword>
<feature type="transmembrane region" description="Helical" evidence="1">
    <location>
        <begin position="94"/>
        <end position="111"/>
    </location>
</feature>
<feature type="transmembrane region" description="Helical" evidence="1">
    <location>
        <begin position="45"/>
        <end position="63"/>
    </location>
</feature>
<keyword evidence="1" id="KW-1133">Transmembrane helix</keyword>
<gene>
    <name evidence="2" type="ORF">H0A72_08710</name>
</gene>
<dbReference type="Pfam" id="PF05437">
    <property type="entry name" value="AzlD"/>
    <property type="match status" value="1"/>
</dbReference>
<evidence type="ECO:0000313" key="3">
    <source>
        <dbReference type="Proteomes" id="UP000559809"/>
    </source>
</evidence>
<name>A0A853G4B2_9BURK</name>
<organism evidence="2 3">
    <name type="scientific">Parapusillimonas granuli</name>
    <dbReference type="NCBI Taxonomy" id="380911"/>
    <lineage>
        <taxon>Bacteria</taxon>
        <taxon>Pseudomonadati</taxon>
        <taxon>Pseudomonadota</taxon>
        <taxon>Betaproteobacteria</taxon>
        <taxon>Burkholderiales</taxon>
        <taxon>Alcaligenaceae</taxon>
        <taxon>Parapusillimonas</taxon>
    </lineage>
</organism>
<dbReference type="Proteomes" id="UP000559809">
    <property type="component" value="Unassembled WGS sequence"/>
</dbReference>